<dbReference type="EMBL" id="VCNI01000004">
    <property type="protein sequence ID" value="TMU50667.1"/>
    <property type="molecule type" value="Genomic_DNA"/>
</dbReference>
<name>A0ABY2WH89_9FLAO</name>
<dbReference type="Gene3D" id="2.120.10.30">
    <property type="entry name" value="TolB, C-terminal domain"/>
    <property type="match status" value="1"/>
</dbReference>
<evidence type="ECO:0008006" key="4">
    <source>
        <dbReference type="Google" id="ProtNLM"/>
    </source>
</evidence>
<evidence type="ECO:0000313" key="2">
    <source>
        <dbReference type="EMBL" id="TMU50667.1"/>
    </source>
</evidence>
<organism evidence="2 3">
    <name type="scientific">Flagellimonas algicola</name>
    <dbReference type="NCBI Taxonomy" id="2583815"/>
    <lineage>
        <taxon>Bacteria</taxon>
        <taxon>Pseudomonadati</taxon>
        <taxon>Bacteroidota</taxon>
        <taxon>Flavobacteriia</taxon>
        <taxon>Flavobacteriales</taxon>
        <taxon>Flavobacteriaceae</taxon>
        <taxon>Flagellimonas</taxon>
    </lineage>
</organism>
<gene>
    <name evidence="2" type="ORF">FGG15_17860</name>
</gene>
<sequence length="146" mass="15684">MKILETGNFWVTRSSNHKIGKVDRDTETVGTITGGARGYVDGGPVTAKFADPYGISVGSDGTLFTVDSDNHCVEGVDPEGMVETIVGVPGNNDGNGGFVEAQGTLPNFNSLSRCYMLETKSILRTSGNHAIEKITWKWSGPQQNFR</sequence>
<dbReference type="Proteomes" id="UP000751614">
    <property type="component" value="Unassembled WGS sequence"/>
</dbReference>
<dbReference type="PANTHER" id="PTHR13833:SF71">
    <property type="entry name" value="NHL DOMAIN-CONTAINING PROTEIN"/>
    <property type="match status" value="1"/>
</dbReference>
<evidence type="ECO:0000313" key="3">
    <source>
        <dbReference type="Proteomes" id="UP000751614"/>
    </source>
</evidence>
<protein>
    <recommendedName>
        <fullName evidence="4">NHL repeat-containing protein</fullName>
    </recommendedName>
</protein>
<evidence type="ECO:0000256" key="1">
    <source>
        <dbReference type="ARBA" id="ARBA00022737"/>
    </source>
</evidence>
<dbReference type="SUPFAM" id="SSF63829">
    <property type="entry name" value="Calcium-dependent phosphotriesterase"/>
    <property type="match status" value="1"/>
</dbReference>
<dbReference type="PANTHER" id="PTHR13833">
    <property type="match status" value="1"/>
</dbReference>
<proteinExistence type="predicted"/>
<comment type="caution">
    <text evidence="2">The sequence shown here is derived from an EMBL/GenBank/DDBJ whole genome shotgun (WGS) entry which is preliminary data.</text>
</comment>
<keyword evidence="1" id="KW-0677">Repeat</keyword>
<dbReference type="InterPro" id="IPR001258">
    <property type="entry name" value="NHL_repeat"/>
</dbReference>
<dbReference type="Pfam" id="PF01436">
    <property type="entry name" value="NHL"/>
    <property type="match status" value="1"/>
</dbReference>
<keyword evidence="3" id="KW-1185">Reference proteome</keyword>
<dbReference type="InterPro" id="IPR011042">
    <property type="entry name" value="6-blade_b-propeller_TolB-like"/>
</dbReference>
<dbReference type="RefSeq" id="WP_138838896.1">
    <property type="nucleotide sequence ID" value="NZ_VCNI01000004.1"/>
</dbReference>
<reference evidence="2 3" key="1">
    <citation type="submission" date="2019-05" db="EMBL/GenBank/DDBJ databases">
        <title>Flagellimonas sp. AsT0115, sp. nov., isolated from a marine red algae, Asparagopsis taxiformis.</title>
        <authorList>
            <person name="Kim J."/>
            <person name="Jeong S.E."/>
            <person name="Jeon C.O."/>
        </authorList>
    </citation>
    <scope>NUCLEOTIDE SEQUENCE [LARGE SCALE GENOMIC DNA]</scope>
    <source>
        <strain evidence="2 3">AsT0115</strain>
    </source>
</reference>
<accession>A0ABY2WH89</accession>